<dbReference type="InterPro" id="IPR036734">
    <property type="entry name" value="Neur_chan_lig-bd_sf"/>
</dbReference>
<feature type="transmembrane region" description="Helical" evidence="14">
    <location>
        <begin position="222"/>
        <end position="244"/>
    </location>
</feature>
<protein>
    <recommendedName>
        <fullName evidence="19">Neurotransmitter-gated ion-channel ligand-binding domain-containing protein</fullName>
    </recommendedName>
</protein>
<dbReference type="GO" id="GO:0004888">
    <property type="term" value="F:transmembrane signaling receptor activity"/>
    <property type="evidence" value="ECO:0007669"/>
    <property type="project" value="InterPro"/>
</dbReference>
<dbReference type="InterPro" id="IPR006029">
    <property type="entry name" value="Neurotrans-gated_channel_TM"/>
</dbReference>
<keyword evidence="7 14" id="KW-0472">Membrane</keyword>
<reference evidence="17" key="3">
    <citation type="submission" date="2025-09" db="UniProtKB">
        <authorList>
            <consortium name="Ensembl"/>
        </authorList>
    </citation>
    <scope>IDENTIFICATION</scope>
</reference>
<proteinExistence type="inferred from homology"/>
<keyword evidence="8" id="KW-1015">Disulfide bond</keyword>
<dbReference type="InParanoid" id="H2YV10"/>
<name>H2YV10_CIOSA</name>
<feature type="transmembrane region" description="Helical" evidence="14">
    <location>
        <begin position="256"/>
        <end position="279"/>
    </location>
</feature>
<organism evidence="17 18">
    <name type="scientific">Ciona savignyi</name>
    <name type="common">Pacific transparent sea squirt</name>
    <dbReference type="NCBI Taxonomy" id="51511"/>
    <lineage>
        <taxon>Eukaryota</taxon>
        <taxon>Metazoa</taxon>
        <taxon>Chordata</taxon>
        <taxon>Tunicata</taxon>
        <taxon>Ascidiacea</taxon>
        <taxon>Phlebobranchia</taxon>
        <taxon>Cionidae</taxon>
        <taxon>Ciona</taxon>
    </lineage>
</organism>
<dbReference type="GeneTree" id="ENSGT00940000166039"/>
<dbReference type="OMA" id="TEWRVEM"/>
<dbReference type="CDD" id="cd19064">
    <property type="entry name" value="LGIC_TM_nAChR"/>
    <property type="match status" value="1"/>
</dbReference>
<dbReference type="CDD" id="cd18997">
    <property type="entry name" value="LGIC_ECD_nAChR"/>
    <property type="match status" value="1"/>
</dbReference>
<keyword evidence="6 14" id="KW-0406">Ion transport</keyword>
<evidence type="ECO:0000256" key="9">
    <source>
        <dbReference type="ARBA" id="ARBA00023170"/>
    </source>
</evidence>
<dbReference type="Ensembl" id="ENSCSAVT00000009287.1">
    <property type="protein sequence ID" value="ENSCSAVP00000009170.1"/>
    <property type="gene ID" value="ENSCSAVG00000005406.1"/>
</dbReference>
<keyword evidence="1 14" id="KW-0813">Transport</keyword>
<evidence type="ECO:0000256" key="6">
    <source>
        <dbReference type="ARBA" id="ARBA00023065"/>
    </source>
</evidence>
<evidence type="ECO:0000313" key="17">
    <source>
        <dbReference type="Ensembl" id="ENSCSAVP00000009170.1"/>
    </source>
</evidence>
<evidence type="ECO:0000256" key="14">
    <source>
        <dbReference type="RuleBase" id="RU000687"/>
    </source>
</evidence>
<dbReference type="PRINTS" id="PR00254">
    <property type="entry name" value="NICOTINICR"/>
</dbReference>
<evidence type="ECO:0000256" key="8">
    <source>
        <dbReference type="ARBA" id="ARBA00023157"/>
    </source>
</evidence>
<dbReference type="Gene3D" id="2.70.170.10">
    <property type="entry name" value="Neurotransmitter-gated ion-channel ligand-binding domain"/>
    <property type="match status" value="1"/>
</dbReference>
<reference evidence="17" key="2">
    <citation type="submission" date="2025-08" db="UniProtKB">
        <authorList>
            <consortium name="Ensembl"/>
        </authorList>
    </citation>
    <scope>IDENTIFICATION</scope>
</reference>
<dbReference type="PRINTS" id="PR00252">
    <property type="entry name" value="NRIONCHANNEL"/>
</dbReference>
<evidence type="ECO:0000256" key="10">
    <source>
        <dbReference type="ARBA" id="ARBA00023180"/>
    </source>
</evidence>
<keyword evidence="9" id="KW-0675">Receptor</keyword>
<evidence type="ECO:0000256" key="11">
    <source>
        <dbReference type="ARBA" id="ARBA00023286"/>
    </source>
</evidence>
<dbReference type="Pfam" id="PF02931">
    <property type="entry name" value="Neur_chan_LBD"/>
    <property type="match status" value="1"/>
</dbReference>
<dbReference type="InterPro" id="IPR018000">
    <property type="entry name" value="Neurotransmitter_ion_chnl_CS"/>
</dbReference>
<dbReference type="PROSITE" id="PS00236">
    <property type="entry name" value="NEUROTR_ION_CHANNEL"/>
    <property type="match status" value="1"/>
</dbReference>
<keyword evidence="3 14" id="KW-0812">Transmembrane</keyword>
<dbReference type="InterPro" id="IPR006202">
    <property type="entry name" value="Neur_chan_lig-bd"/>
</dbReference>
<dbReference type="GO" id="GO:0045211">
    <property type="term" value="C:postsynaptic membrane"/>
    <property type="evidence" value="ECO:0007669"/>
    <property type="project" value="InterPro"/>
</dbReference>
<evidence type="ECO:0000256" key="12">
    <source>
        <dbReference type="ARBA" id="ARBA00023303"/>
    </source>
</evidence>
<sequence>MSRPVINFEDAVSVKFGLGLVQIVELSEKNEVLVTRLWLTMEWLDHDITWNPEEYGGLDNFRIRTDLLWTPDIALYNNAESTFHIPLDNLATVYFNGSVTWEGPVLFRSSCFIDVAYFPFDRQNCSLKLGPWSHSTDQVDMVRSTIDMTRFWKSAEWQLQGAYGNSRQYRSTADEYFTDITYFIILRRLPLYYAVNVMVPCFQISAITVMVFLLPVGSMEKITLCISVLVALTVFLILIIDVVPSTSLVVPLLGQYLLLTTIFVALSIAVSIITVNMYYRHPKCHPMPAVIRRIFL</sequence>
<keyword evidence="2" id="KW-1003">Cell membrane</keyword>
<evidence type="ECO:0000256" key="13">
    <source>
        <dbReference type="ARBA" id="ARBA00034099"/>
    </source>
</evidence>
<dbReference type="InterPro" id="IPR002394">
    <property type="entry name" value="Nicotinic_acetylcholine_rcpt"/>
</dbReference>
<evidence type="ECO:0000259" key="16">
    <source>
        <dbReference type="Pfam" id="PF02932"/>
    </source>
</evidence>
<evidence type="ECO:0000256" key="4">
    <source>
        <dbReference type="ARBA" id="ARBA00022989"/>
    </source>
</evidence>
<comment type="subcellular location">
    <subcellularLocation>
        <location evidence="13">Synaptic cell membrane</location>
        <topology evidence="13">Multi-pass membrane protein</topology>
    </subcellularLocation>
</comment>
<feature type="domain" description="Neurotransmitter-gated ion-channel ligand-binding" evidence="15">
    <location>
        <begin position="2"/>
        <end position="189"/>
    </location>
</feature>
<evidence type="ECO:0008006" key="19">
    <source>
        <dbReference type="Google" id="ProtNLM"/>
    </source>
</evidence>
<dbReference type="Gene3D" id="1.20.58.390">
    <property type="entry name" value="Neurotransmitter-gated ion-channel transmembrane domain"/>
    <property type="match status" value="1"/>
</dbReference>
<dbReference type="SUPFAM" id="SSF90112">
    <property type="entry name" value="Neurotransmitter-gated ion-channel transmembrane pore"/>
    <property type="match status" value="1"/>
</dbReference>
<keyword evidence="4 14" id="KW-1133">Transmembrane helix</keyword>
<comment type="caution">
    <text evidence="14">Lacks conserved residue(s) required for the propagation of feature annotation.</text>
</comment>
<keyword evidence="11" id="KW-1071">Ligand-gated ion channel</keyword>
<keyword evidence="10" id="KW-0325">Glycoprotein</keyword>
<evidence type="ECO:0000313" key="18">
    <source>
        <dbReference type="Proteomes" id="UP000007875"/>
    </source>
</evidence>
<evidence type="ECO:0000256" key="2">
    <source>
        <dbReference type="ARBA" id="ARBA00022475"/>
    </source>
</evidence>
<evidence type="ECO:0000256" key="7">
    <source>
        <dbReference type="ARBA" id="ARBA00023136"/>
    </source>
</evidence>
<evidence type="ECO:0000256" key="5">
    <source>
        <dbReference type="ARBA" id="ARBA00023018"/>
    </source>
</evidence>
<evidence type="ECO:0000256" key="1">
    <source>
        <dbReference type="ARBA" id="ARBA00022448"/>
    </source>
</evidence>
<reference evidence="18" key="1">
    <citation type="submission" date="2003-08" db="EMBL/GenBank/DDBJ databases">
        <authorList>
            <person name="Birren B."/>
            <person name="Nusbaum C."/>
            <person name="Abebe A."/>
            <person name="Abouelleil A."/>
            <person name="Adekoya E."/>
            <person name="Ait-zahra M."/>
            <person name="Allen N."/>
            <person name="Allen T."/>
            <person name="An P."/>
            <person name="Anderson M."/>
            <person name="Anderson S."/>
            <person name="Arachchi H."/>
            <person name="Armbruster J."/>
            <person name="Bachantsang P."/>
            <person name="Baldwin J."/>
            <person name="Barry A."/>
            <person name="Bayul T."/>
            <person name="Blitshsteyn B."/>
            <person name="Bloom T."/>
            <person name="Blye J."/>
            <person name="Boguslavskiy L."/>
            <person name="Borowsky M."/>
            <person name="Boukhgalter B."/>
            <person name="Brunache A."/>
            <person name="Butler J."/>
            <person name="Calixte N."/>
            <person name="Calvo S."/>
            <person name="Camarata J."/>
            <person name="Campo K."/>
            <person name="Chang J."/>
            <person name="Cheshatsang Y."/>
            <person name="Citroen M."/>
            <person name="Collymore A."/>
            <person name="Considine T."/>
            <person name="Cook A."/>
            <person name="Cooke P."/>
            <person name="Corum B."/>
            <person name="Cuomo C."/>
            <person name="David R."/>
            <person name="Dawoe T."/>
            <person name="Degray S."/>
            <person name="Dodge S."/>
            <person name="Dooley K."/>
            <person name="Dorje P."/>
            <person name="Dorjee K."/>
            <person name="Dorris L."/>
            <person name="Duffey N."/>
            <person name="Dupes A."/>
            <person name="Elkins T."/>
            <person name="Engels R."/>
            <person name="Erickson J."/>
            <person name="Farina A."/>
            <person name="Faro S."/>
            <person name="Ferreira P."/>
            <person name="Fischer H."/>
            <person name="Fitzgerald M."/>
            <person name="Foley K."/>
            <person name="Gage D."/>
            <person name="Galagan J."/>
            <person name="Gearin G."/>
            <person name="Gnerre S."/>
            <person name="Gnirke A."/>
            <person name="Goyette A."/>
            <person name="Graham J."/>
            <person name="Grandbois E."/>
            <person name="Gyaltsen K."/>
            <person name="Hafez N."/>
            <person name="Hagopian D."/>
            <person name="Hagos B."/>
            <person name="Hall J."/>
            <person name="Hatcher B."/>
            <person name="Heller A."/>
            <person name="Higgins H."/>
            <person name="Honan T."/>
            <person name="Horn A."/>
            <person name="Houde N."/>
            <person name="Hughes L."/>
            <person name="Hulme W."/>
            <person name="Husby E."/>
            <person name="Iliev I."/>
            <person name="Jaffe D."/>
            <person name="Jones C."/>
            <person name="Kamal M."/>
            <person name="Kamat A."/>
            <person name="Kamvysselis M."/>
            <person name="Karlsson E."/>
            <person name="Kells C."/>
            <person name="Kieu A."/>
            <person name="Kisner P."/>
            <person name="Kodira C."/>
            <person name="Kulbokas E."/>
            <person name="Labutti K."/>
            <person name="Lama D."/>
            <person name="Landers T."/>
            <person name="Leger J."/>
            <person name="Levine S."/>
            <person name="Lewis D."/>
            <person name="Lewis T."/>
            <person name="Lindblad-toh K."/>
            <person name="Liu X."/>
            <person name="Lokyitsang T."/>
            <person name="Lokyitsang Y."/>
            <person name="Lucien O."/>
            <person name="Lui A."/>
            <person name="Ma L.J."/>
            <person name="Mabbitt R."/>
            <person name="Macdonald J."/>
            <person name="Maclean C."/>
            <person name="Major J."/>
            <person name="Manning J."/>
            <person name="Marabella R."/>
            <person name="Maru K."/>
            <person name="Matthews C."/>
            <person name="Mauceli E."/>
            <person name="Mccarthy M."/>
            <person name="Mcdonough S."/>
            <person name="Mcghee T."/>
            <person name="Meldrim J."/>
            <person name="Meneus L."/>
            <person name="Mesirov J."/>
            <person name="Mihalev A."/>
            <person name="Mihova T."/>
            <person name="Mikkelsen T."/>
            <person name="Mlenga V."/>
            <person name="Moru K."/>
            <person name="Mozes J."/>
            <person name="Mulrain L."/>
            <person name="Munson G."/>
            <person name="Naylor J."/>
            <person name="Newes C."/>
            <person name="Nguyen C."/>
            <person name="Nguyen N."/>
            <person name="Nguyen T."/>
            <person name="Nicol R."/>
            <person name="Nielsen C."/>
            <person name="Nizzari M."/>
            <person name="Norbu C."/>
            <person name="Norbu N."/>
            <person name="O'donnell P."/>
            <person name="Okoawo O."/>
            <person name="O'leary S."/>
            <person name="Omotosho B."/>
            <person name="O'neill K."/>
            <person name="Osman S."/>
            <person name="Parker S."/>
            <person name="Perrin D."/>
            <person name="Phunkhang P."/>
            <person name="Piqani B."/>
            <person name="Purcell S."/>
            <person name="Rachupka T."/>
            <person name="Ramasamy U."/>
            <person name="Rameau R."/>
            <person name="Ray V."/>
            <person name="Raymond C."/>
            <person name="Retta R."/>
            <person name="Richardson S."/>
            <person name="Rise C."/>
            <person name="Rodriguez J."/>
            <person name="Rogers J."/>
            <person name="Rogov P."/>
            <person name="Rutman M."/>
            <person name="Schupbach R."/>
            <person name="Seaman C."/>
            <person name="Settipalli S."/>
            <person name="Sharpe T."/>
            <person name="Sheridan J."/>
            <person name="Sherpa N."/>
            <person name="Shi J."/>
            <person name="Smirnov S."/>
            <person name="Smith C."/>
            <person name="Sougnez C."/>
            <person name="Spencer B."/>
            <person name="Stalker J."/>
            <person name="Stange-thomann N."/>
            <person name="Stavropoulos S."/>
            <person name="Stetson K."/>
            <person name="Stone C."/>
            <person name="Stone S."/>
            <person name="Stubbs M."/>
            <person name="Talamas J."/>
            <person name="Tchuinga P."/>
            <person name="Tenzing P."/>
            <person name="Tesfaye S."/>
            <person name="Theodore J."/>
            <person name="Thoulutsang Y."/>
            <person name="Topham K."/>
            <person name="Towey S."/>
            <person name="Tsamla T."/>
            <person name="Tsomo N."/>
            <person name="Vallee D."/>
            <person name="Vassiliev H."/>
            <person name="Venkataraman V."/>
            <person name="Vinson J."/>
            <person name="Vo A."/>
            <person name="Wade C."/>
            <person name="Wang S."/>
            <person name="Wangchuk T."/>
            <person name="Wangdi T."/>
            <person name="Whittaker C."/>
            <person name="Wilkinson J."/>
            <person name="Wu Y."/>
            <person name="Wyman D."/>
            <person name="Yadav S."/>
            <person name="Yang S."/>
            <person name="Yang X."/>
            <person name="Yeager S."/>
            <person name="Yee E."/>
            <person name="Young G."/>
            <person name="Zainoun J."/>
            <person name="Zembeck L."/>
            <person name="Zimmer A."/>
            <person name="Zody M."/>
            <person name="Lander E."/>
        </authorList>
    </citation>
    <scope>NUCLEOTIDE SEQUENCE [LARGE SCALE GENOMIC DNA]</scope>
</reference>
<evidence type="ECO:0000256" key="3">
    <source>
        <dbReference type="ARBA" id="ARBA00022692"/>
    </source>
</evidence>
<dbReference type="PANTHER" id="PTHR18945">
    <property type="entry name" value="NEUROTRANSMITTER GATED ION CHANNEL"/>
    <property type="match status" value="1"/>
</dbReference>
<dbReference type="Proteomes" id="UP000007875">
    <property type="component" value="Unassembled WGS sequence"/>
</dbReference>
<dbReference type="Pfam" id="PF02932">
    <property type="entry name" value="Neur_chan_memb"/>
    <property type="match status" value="1"/>
</dbReference>
<feature type="domain" description="Neurotransmitter-gated ion-channel transmembrane" evidence="16">
    <location>
        <begin position="198"/>
        <end position="296"/>
    </location>
</feature>
<accession>H2YV10</accession>
<dbReference type="InterPro" id="IPR038050">
    <property type="entry name" value="Neuro_actylchol_rec"/>
</dbReference>
<evidence type="ECO:0000259" key="15">
    <source>
        <dbReference type="Pfam" id="PF02931"/>
    </source>
</evidence>
<dbReference type="HOGENOM" id="CLU_018074_2_1_1"/>
<dbReference type="STRING" id="51511.ENSCSAVP00000009170"/>
<dbReference type="GO" id="GO:0022848">
    <property type="term" value="F:acetylcholine-gated monoatomic cation-selective channel activity"/>
    <property type="evidence" value="ECO:0007669"/>
    <property type="project" value="InterPro"/>
</dbReference>
<dbReference type="InterPro" id="IPR006201">
    <property type="entry name" value="Neur_channel"/>
</dbReference>
<dbReference type="AlphaFoldDB" id="H2YV10"/>
<keyword evidence="12 14" id="KW-0407">Ion channel</keyword>
<dbReference type="InterPro" id="IPR036719">
    <property type="entry name" value="Neuro-gated_channel_TM_sf"/>
</dbReference>
<comment type="similarity">
    <text evidence="14">Belongs to the ligand-gated ion channel (TC 1.A.9) family.</text>
</comment>
<keyword evidence="18" id="KW-1185">Reference proteome</keyword>
<keyword evidence="5" id="KW-0770">Synapse</keyword>
<feature type="transmembrane region" description="Helical" evidence="14">
    <location>
        <begin position="191"/>
        <end position="215"/>
    </location>
</feature>
<dbReference type="eggNOG" id="KOG3645">
    <property type="taxonomic scope" value="Eukaryota"/>
</dbReference>
<dbReference type="SUPFAM" id="SSF63712">
    <property type="entry name" value="Nicotinic receptor ligand binding domain-like"/>
    <property type="match status" value="1"/>
</dbReference>